<dbReference type="AlphaFoldDB" id="A0A0R2KM71"/>
<gene>
    <name evidence="2" type="ORF">IV53_GL000213</name>
</gene>
<accession>A0A0R2KM71</accession>
<feature type="transmembrane region" description="Helical" evidence="1">
    <location>
        <begin position="57"/>
        <end position="75"/>
    </location>
</feature>
<proteinExistence type="predicted"/>
<dbReference type="STRING" id="1122146.IV53_GL000213"/>
<keyword evidence="1" id="KW-0472">Membrane</keyword>
<dbReference type="Proteomes" id="UP000051500">
    <property type="component" value="Unassembled WGS sequence"/>
</dbReference>
<feature type="transmembrane region" description="Helical" evidence="1">
    <location>
        <begin position="7"/>
        <end position="25"/>
    </location>
</feature>
<comment type="caution">
    <text evidence="2">The sequence shown here is derived from an EMBL/GenBank/DDBJ whole genome shotgun (WGS) entry which is preliminary data.</text>
</comment>
<feature type="transmembrane region" description="Helical" evidence="1">
    <location>
        <begin position="31"/>
        <end position="48"/>
    </location>
</feature>
<dbReference type="PATRIC" id="fig|1122146.4.peg.215"/>
<name>A0A0R2KM71_9LACO</name>
<evidence type="ECO:0000313" key="3">
    <source>
        <dbReference type="Proteomes" id="UP000051500"/>
    </source>
</evidence>
<dbReference type="RefSeq" id="WP_027106595.1">
    <property type="nucleotide sequence ID" value="NZ_AUHP01000014.1"/>
</dbReference>
<evidence type="ECO:0000313" key="2">
    <source>
        <dbReference type="EMBL" id="KRN90571.1"/>
    </source>
</evidence>
<reference evidence="2 3" key="1">
    <citation type="journal article" date="2015" name="Genome Announc.">
        <title>Expanding the biotechnology potential of lactobacilli through comparative genomics of 213 strains and associated genera.</title>
        <authorList>
            <person name="Sun Z."/>
            <person name="Harris H.M."/>
            <person name="McCann A."/>
            <person name="Guo C."/>
            <person name="Argimon S."/>
            <person name="Zhang W."/>
            <person name="Yang X."/>
            <person name="Jeffery I.B."/>
            <person name="Cooney J.C."/>
            <person name="Kagawa T.F."/>
            <person name="Liu W."/>
            <person name="Song Y."/>
            <person name="Salvetti E."/>
            <person name="Wrobel A."/>
            <person name="Rasinkangas P."/>
            <person name="Parkhill J."/>
            <person name="Rea M.C."/>
            <person name="O'Sullivan O."/>
            <person name="Ritari J."/>
            <person name="Douillard F.P."/>
            <person name="Paul Ross R."/>
            <person name="Yang R."/>
            <person name="Briner A.E."/>
            <person name="Felis G.E."/>
            <person name="de Vos W.M."/>
            <person name="Barrangou R."/>
            <person name="Klaenhammer T.R."/>
            <person name="Caufield P.W."/>
            <person name="Cui Y."/>
            <person name="Zhang H."/>
            <person name="O'Toole P.W."/>
        </authorList>
    </citation>
    <scope>NUCLEOTIDE SEQUENCE [LARGE SCALE GENOMIC DNA]</scope>
    <source>
        <strain evidence="2 3">DSM 22408</strain>
    </source>
</reference>
<evidence type="ECO:0000256" key="1">
    <source>
        <dbReference type="SAM" id="Phobius"/>
    </source>
</evidence>
<organism evidence="2 3">
    <name type="scientific">Ligilactobacillus ceti DSM 22408</name>
    <dbReference type="NCBI Taxonomy" id="1122146"/>
    <lineage>
        <taxon>Bacteria</taxon>
        <taxon>Bacillati</taxon>
        <taxon>Bacillota</taxon>
        <taxon>Bacilli</taxon>
        <taxon>Lactobacillales</taxon>
        <taxon>Lactobacillaceae</taxon>
        <taxon>Ligilactobacillus</taxon>
    </lineage>
</organism>
<dbReference type="EMBL" id="JQBZ01000002">
    <property type="protein sequence ID" value="KRN90571.1"/>
    <property type="molecule type" value="Genomic_DNA"/>
</dbReference>
<protein>
    <submittedName>
        <fullName evidence="2">Uncharacterized protein</fullName>
    </submittedName>
</protein>
<keyword evidence="3" id="KW-1185">Reference proteome</keyword>
<keyword evidence="1" id="KW-1133">Transmembrane helix</keyword>
<sequence length="96" mass="10980">MKQRSRILASVVGVIIVMSVVISFYKNQMTMIDFGLILIGLVYLYRGFANKVFINKITLFIAFMGVADVGLYYFSGQPMDALEIVDYYRYRGIKNS</sequence>
<keyword evidence="1" id="KW-0812">Transmembrane</keyword>